<feature type="compositionally biased region" description="Basic and acidic residues" evidence="1">
    <location>
        <begin position="85"/>
        <end position="97"/>
    </location>
</feature>
<name>A0A7W7DW82_9ACTN</name>
<sequence length="109" mass="11897">MLAYYAPFLDEPLILGDYVVAGFAALGVTLGVLAPVLQRVERAARRNGIAGLRGDILGLLARHRPRQERTRYVGGTLFAAAWPVPEDRRPPGRRDSDVLPTSCTRRSAA</sequence>
<protein>
    <submittedName>
        <fullName evidence="3">Uncharacterized protein</fullName>
    </submittedName>
</protein>
<dbReference type="GeneID" id="95798939"/>
<proteinExistence type="predicted"/>
<dbReference type="EMBL" id="JACHMS010000001">
    <property type="protein sequence ID" value="MBB4717105.1"/>
    <property type="molecule type" value="Genomic_DNA"/>
</dbReference>
<keyword evidence="2" id="KW-0472">Membrane</keyword>
<feature type="transmembrane region" description="Helical" evidence="2">
    <location>
        <begin position="18"/>
        <end position="37"/>
    </location>
</feature>
<dbReference type="Proteomes" id="UP000565089">
    <property type="component" value="Unassembled WGS sequence"/>
</dbReference>
<gene>
    <name evidence="3" type="ORF">BJ965_006987</name>
</gene>
<feature type="region of interest" description="Disordered" evidence="1">
    <location>
        <begin position="84"/>
        <end position="109"/>
    </location>
</feature>
<dbReference type="RefSeq" id="WP_184914703.1">
    <property type="nucleotide sequence ID" value="NZ_JACHMS010000001.1"/>
</dbReference>
<evidence type="ECO:0000256" key="2">
    <source>
        <dbReference type="SAM" id="Phobius"/>
    </source>
</evidence>
<evidence type="ECO:0000256" key="1">
    <source>
        <dbReference type="SAM" id="MobiDB-lite"/>
    </source>
</evidence>
<evidence type="ECO:0000313" key="4">
    <source>
        <dbReference type="Proteomes" id="UP000565089"/>
    </source>
</evidence>
<feature type="compositionally biased region" description="Polar residues" evidence="1">
    <location>
        <begin position="99"/>
        <end position="109"/>
    </location>
</feature>
<organism evidence="3 4">
    <name type="scientific">Streptomyces luteogriseus</name>
    <dbReference type="NCBI Taxonomy" id="68233"/>
    <lineage>
        <taxon>Bacteria</taxon>
        <taxon>Bacillati</taxon>
        <taxon>Actinomycetota</taxon>
        <taxon>Actinomycetes</taxon>
        <taxon>Kitasatosporales</taxon>
        <taxon>Streptomycetaceae</taxon>
        <taxon>Streptomyces</taxon>
    </lineage>
</organism>
<keyword evidence="4" id="KW-1185">Reference proteome</keyword>
<keyword evidence="2" id="KW-1133">Transmembrane helix</keyword>
<accession>A0A7W7DW82</accession>
<reference evidence="3 4" key="1">
    <citation type="submission" date="2020-08" db="EMBL/GenBank/DDBJ databases">
        <title>Sequencing the genomes of 1000 actinobacteria strains.</title>
        <authorList>
            <person name="Klenk H.-P."/>
        </authorList>
    </citation>
    <scope>NUCLEOTIDE SEQUENCE [LARGE SCALE GENOMIC DNA]</scope>
    <source>
        <strain evidence="3 4">DSM 40483</strain>
    </source>
</reference>
<comment type="caution">
    <text evidence="3">The sequence shown here is derived from an EMBL/GenBank/DDBJ whole genome shotgun (WGS) entry which is preliminary data.</text>
</comment>
<dbReference type="AlphaFoldDB" id="A0A7W7DW82"/>
<keyword evidence="2" id="KW-0812">Transmembrane</keyword>
<evidence type="ECO:0000313" key="3">
    <source>
        <dbReference type="EMBL" id="MBB4717105.1"/>
    </source>
</evidence>